<evidence type="ECO:0000313" key="3">
    <source>
        <dbReference type="Proteomes" id="UP000326396"/>
    </source>
</evidence>
<keyword evidence="3" id="KW-1185">Reference proteome</keyword>
<reference evidence="2 3" key="1">
    <citation type="submission" date="2019-05" db="EMBL/GenBank/DDBJ databases">
        <title>Mikania micrantha, genome provides insights into the molecular mechanism of rapid growth.</title>
        <authorList>
            <person name="Liu B."/>
        </authorList>
    </citation>
    <scope>NUCLEOTIDE SEQUENCE [LARGE SCALE GENOMIC DNA]</scope>
    <source>
        <strain evidence="2">NLD-2019</strain>
        <tissue evidence="2">Leaf</tissue>
    </source>
</reference>
<dbReference type="OrthoDB" id="1729386at2759"/>
<gene>
    <name evidence="2" type="ORF">E3N88_05070</name>
</gene>
<evidence type="ECO:0000259" key="1">
    <source>
        <dbReference type="Pfam" id="PF13966"/>
    </source>
</evidence>
<name>A0A5N6PWQ9_9ASTR</name>
<comment type="caution">
    <text evidence="2">The sequence shown here is derived from an EMBL/GenBank/DDBJ whole genome shotgun (WGS) entry which is preliminary data.</text>
</comment>
<protein>
    <recommendedName>
        <fullName evidence="1">Reverse transcriptase zinc-binding domain-containing protein</fullName>
    </recommendedName>
</protein>
<dbReference type="AlphaFoldDB" id="A0A5N6PWQ9"/>
<accession>A0A5N6PWQ9</accession>
<evidence type="ECO:0000313" key="2">
    <source>
        <dbReference type="EMBL" id="KAD7117802.1"/>
    </source>
</evidence>
<feature type="domain" description="Reverse transcriptase zinc-binding" evidence="1">
    <location>
        <begin position="139"/>
        <end position="187"/>
    </location>
</feature>
<dbReference type="InterPro" id="IPR026960">
    <property type="entry name" value="RVT-Znf"/>
</dbReference>
<proteinExistence type="predicted"/>
<dbReference type="Pfam" id="PF13966">
    <property type="entry name" value="zf-RVT"/>
    <property type="match status" value="1"/>
</dbReference>
<dbReference type="EMBL" id="SZYD01000002">
    <property type="protein sequence ID" value="KAD7117802.1"/>
    <property type="molecule type" value="Genomic_DNA"/>
</dbReference>
<organism evidence="2 3">
    <name type="scientific">Mikania micrantha</name>
    <name type="common">bitter vine</name>
    <dbReference type="NCBI Taxonomy" id="192012"/>
    <lineage>
        <taxon>Eukaryota</taxon>
        <taxon>Viridiplantae</taxon>
        <taxon>Streptophyta</taxon>
        <taxon>Embryophyta</taxon>
        <taxon>Tracheophyta</taxon>
        <taxon>Spermatophyta</taxon>
        <taxon>Magnoliopsida</taxon>
        <taxon>eudicotyledons</taxon>
        <taxon>Gunneridae</taxon>
        <taxon>Pentapetalae</taxon>
        <taxon>asterids</taxon>
        <taxon>campanulids</taxon>
        <taxon>Asterales</taxon>
        <taxon>Asteraceae</taxon>
        <taxon>Asteroideae</taxon>
        <taxon>Heliantheae alliance</taxon>
        <taxon>Eupatorieae</taxon>
        <taxon>Mikania</taxon>
    </lineage>
</organism>
<dbReference type="Proteomes" id="UP000326396">
    <property type="component" value="Linkage Group LG10"/>
</dbReference>
<sequence>MLDFGPPPFKLFNGWMELDGFSETVQNAVSMAPFIAAPDRHLLEKLKIIKTALKAWRIEGKRTEDGNKPLCDQFPDLFRKAANKRAKVAEYYNVADGSITWSCPWVSSVNPVDIQAQWSILLNIIKDASLTDMKDGWSWLMLDRLPCRTTLLSRGIHLDSVKCLFCETFDESTDHLFTKCSLARHVWCMLTLWCKIPSFRTLNIEAMIHESGEYFTNTKQKKLF</sequence>